<dbReference type="AlphaFoldDB" id="A0AAD9IPF3"/>
<accession>A0AAD9IPF3</accession>
<proteinExistence type="predicted"/>
<comment type="caution">
    <text evidence="1">The sequence shown here is derived from an EMBL/GenBank/DDBJ whole genome shotgun (WGS) entry which is preliminary data.</text>
</comment>
<gene>
    <name evidence="1" type="ORF">NP493_8009g00000</name>
</gene>
<evidence type="ECO:0000313" key="1">
    <source>
        <dbReference type="EMBL" id="KAK2138321.1"/>
    </source>
</evidence>
<reference evidence="1" key="1">
    <citation type="journal article" date="2023" name="Mol. Biol. Evol.">
        <title>Third-Generation Sequencing Reveals the Adaptive Role of the Epigenome in Three Deep-Sea Polychaetes.</title>
        <authorList>
            <person name="Perez M."/>
            <person name="Aroh O."/>
            <person name="Sun Y."/>
            <person name="Lan Y."/>
            <person name="Juniper S.K."/>
            <person name="Young C.R."/>
            <person name="Angers B."/>
            <person name="Qian P.Y."/>
        </authorList>
    </citation>
    <scope>NUCLEOTIDE SEQUENCE</scope>
    <source>
        <strain evidence="1">R07B-5</strain>
    </source>
</reference>
<protein>
    <submittedName>
        <fullName evidence="1">Uncharacterized protein</fullName>
    </submittedName>
</protein>
<organism evidence="1 2">
    <name type="scientific">Ridgeia piscesae</name>
    <name type="common">Tubeworm</name>
    <dbReference type="NCBI Taxonomy" id="27915"/>
    <lineage>
        <taxon>Eukaryota</taxon>
        <taxon>Metazoa</taxon>
        <taxon>Spiralia</taxon>
        <taxon>Lophotrochozoa</taxon>
        <taxon>Annelida</taxon>
        <taxon>Polychaeta</taxon>
        <taxon>Sedentaria</taxon>
        <taxon>Canalipalpata</taxon>
        <taxon>Sabellida</taxon>
        <taxon>Siboglinidae</taxon>
        <taxon>Ridgeia</taxon>
    </lineage>
</organism>
<keyword evidence="2" id="KW-1185">Reference proteome</keyword>
<evidence type="ECO:0000313" key="2">
    <source>
        <dbReference type="Proteomes" id="UP001209878"/>
    </source>
</evidence>
<dbReference type="EMBL" id="JAODUO010008026">
    <property type="protein sequence ID" value="KAK2138321.1"/>
    <property type="molecule type" value="Genomic_DNA"/>
</dbReference>
<dbReference type="Proteomes" id="UP001209878">
    <property type="component" value="Unassembled WGS sequence"/>
</dbReference>
<name>A0AAD9IPF3_RIDPI</name>
<sequence>MTKIFAISLQAFGFPSQSSEYAFECCREQLGRYGISLSYTYPGGDVALIVYVDCFRAVGVDFLQEFEYTSSIPSQFRSSLHHLGFSTSISSLHSYGTWYS</sequence>